<protein>
    <submittedName>
        <fullName evidence="1">Uncharacterized protein</fullName>
    </submittedName>
</protein>
<dbReference type="Proteomes" id="UP000501053">
    <property type="component" value="Chromosome"/>
</dbReference>
<evidence type="ECO:0000313" key="2">
    <source>
        <dbReference type="Proteomes" id="UP000501053"/>
    </source>
</evidence>
<sequence>MIHRDAGFELPSQGEGEFTLSGTSFNTLVMDAPFDLEGTFRITGGSNLKTIIVEKPIGPNVAVGETPGPVGGGTVGRLIFDQFTSDSISIVANAEIETNLSVVNSDNIPTVTISGAANVNLGQLSGADDINAQALTGDLVLMTVFGVDSTILGGAGDDYLTSAANGGNDTFDGGAGDDIIDLTADNSGRDTVAYHIGQDGNDTILGFRAVKSDDVESDIMRFDGVVDANELAEEIANITFVENGGYEENAIDGNTVDLTINFQNGGSITFADFMAIDTDVEILFGNAVFTDGQGQDASDKVISEGETVIVTGVTDTDMTSALDVVFV</sequence>
<dbReference type="PRINTS" id="PR00313">
    <property type="entry name" value="CABNDNGRPT"/>
</dbReference>
<dbReference type="SUPFAM" id="SSF51120">
    <property type="entry name" value="beta-Roll"/>
    <property type="match status" value="1"/>
</dbReference>
<accession>A0A6F8XAK4</accession>
<name>A0A6F8XAK4_9GAMM</name>
<dbReference type="Gene3D" id="2.150.10.10">
    <property type="entry name" value="Serralysin-like metalloprotease, C-terminal"/>
    <property type="match status" value="1"/>
</dbReference>
<evidence type="ECO:0000313" key="1">
    <source>
        <dbReference type="EMBL" id="BCB70764.1"/>
    </source>
</evidence>
<organism evidence="1 2">
    <name type="scientific">Vreelandella aquamarina</name>
    <dbReference type="NCBI Taxonomy" id="77097"/>
    <lineage>
        <taxon>Bacteria</taxon>
        <taxon>Pseudomonadati</taxon>
        <taxon>Pseudomonadota</taxon>
        <taxon>Gammaproteobacteria</taxon>
        <taxon>Oceanospirillales</taxon>
        <taxon>Halomonadaceae</taxon>
        <taxon>Vreelandella</taxon>
    </lineage>
</organism>
<reference evidence="1 2" key="1">
    <citation type="submission" date="2020-03" db="EMBL/GenBank/DDBJ databases">
        <title>Complete Genome Sequence of Halomonas meridiana strain Eplume2, isolated from hydrothermal-plume in the north east Pacific Ocean.</title>
        <authorList>
            <person name="Kurihara Y."/>
            <person name="Kawai S."/>
            <person name="Sakai A."/>
            <person name="Galipon J."/>
            <person name="Arakawa K."/>
        </authorList>
    </citation>
    <scope>NUCLEOTIDE SEQUENCE [LARGE SCALE GENOMIC DNA]</scope>
    <source>
        <strain evidence="1 2">Eplume2</strain>
    </source>
</reference>
<dbReference type="AlphaFoldDB" id="A0A6F8XAK4"/>
<dbReference type="EMBL" id="AP022869">
    <property type="protein sequence ID" value="BCB70764.1"/>
    <property type="molecule type" value="Genomic_DNA"/>
</dbReference>
<gene>
    <name evidence="1" type="ORF">HMEPL2_11150</name>
</gene>
<keyword evidence="2" id="KW-1185">Reference proteome</keyword>
<proteinExistence type="predicted"/>
<dbReference type="InterPro" id="IPR011049">
    <property type="entry name" value="Serralysin-like_metalloprot_C"/>
</dbReference>